<reference evidence="2" key="1">
    <citation type="submission" date="2016-10" db="EMBL/GenBank/DDBJ databases">
        <authorList>
            <person name="Varghese N."/>
            <person name="Submissions S."/>
        </authorList>
    </citation>
    <scope>NUCLEOTIDE SEQUENCE [LARGE SCALE GENOMIC DNA]</scope>
    <source>
        <strain evidence="2">CGMCC 1.11022</strain>
    </source>
</reference>
<dbReference type="AlphaFoldDB" id="A0A1G8MBI7"/>
<dbReference type="Gene3D" id="3.40.30.10">
    <property type="entry name" value="Glutaredoxin"/>
    <property type="match status" value="1"/>
</dbReference>
<accession>A0A1G8MBI7</accession>
<dbReference type="RefSeq" id="WP_329608819.1">
    <property type="nucleotide sequence ID" value="NZ_FNEE01000002.1"/>
</dbReference>
<dbReference type="InterPro" id="IPR036249">
    <property type="entry name" value="Thioredoxin-like_sf"/>
</dbReference>
<keyword evidence="2" id="KW-1185">Reference proteome</keyword>
<dbReference type="SUPFAM" id="SSF52833">
    <property type="entry name" value="Thioredoxin-like"/>
    <property type="match status" value="1"/>
</dbReference>
<proteinExistence type="predicted"/>
<protein>
    <recommendedName>
        <fullName evidence="3">AhpC/TSA family protein</fullName>
    </recommendedName>
</protein>
<dbReference type="EMBL" id="FNEE01000002">
    <property type="protein sequence ID" value="SDI65296.1"/>
    <property type="molecule type" value="Genomic_DNA"/>
</dbReference>
<evidence type="ECO:0000313" key="1">
    <source>
        <dbReference type="EMBL" id="SDI65296.1"/>
    </source>
</evidence>
<name>A0A1G8MBI7_9HYPH</name>
<dbReference type="Proteomes" id="UP000198894">
    <property type="component" value="Unassembled WGS sequence"/>
</dbReference>
<evidence type="ECO:0000313" key="2">
    <source>
        <dbReference type="Proteomes" id="UP000198894"/>
    </source>
</evidence>
<sequence length="91" mass="9990">MIGLYTVFEHHEAQGTRAALAALHECRITFPVGIDAQDPGSEGPQTMRAYGMQGTPTTLLIDRRGYLHIHKFGRLDDMRLGAAIATLIGIR</sequence>
<gene>
    <name evidence="1" type="ORF">SAMN05428953_102511</name>
</gene>
<evidence type="ECO:0008006" key="3">
    <source>
        <dbReference type="Google" id="ProtNLM"/>
    </source>
</evidence>
<organism evidence="1 2">
    <name type="scientific">Mesorhizobium muleiense</name>
    <dbReference type="NCBI Taxonomy" id="1004279"/>
    <lineage>
        <taxon>Bacteria</taxon>
        <taxon>Pseudomonadati</taxon>
        <taxon>Pseudomonadota</taxon>
        <taxon>Alphaproteobacteria</taxon>
        <taxon>Hyphomicrobiales</taxon>
        <taxon>Phyllobacteriaceae</taxon>
        <taxon>Mesorhizobium</taxon>
    </lineage>
</organism>